<dbReference type="Pfam" id="PF12314">
    <property type="entry name" value="IMCp"/>
    <property type="match status" value="1"/>
</dbReference>
<dbReference type="Proteomes" id="UP000072904">
    <property type="component" value="Chromosome 9"/>
</dbReference>
<feature type="region of interest" description="Disordered" evidence="1">
    <location>
        <begin position="1"/>
        <end position="20"/>
    </location>
</feature>
<dbReference type="InterPro" id="IPR022086">
    <property type="entry name" value="IMCp"/>
</dbReference>
<sequence>MKIDKNKSASISNHDNEMPNMEKLYDQLSFPKFEDESNSSLKYSEIDKISSLNKTIQSSIYSNNTNNSYANTPKSGTRIMNKPNVHIVEKIKEVPTYIVKNQTRIIDVPEVRFVNKIEHDTVNVIEKLKYVPKDVTKYNIIKKPVIKNIVKEKKMDVLHIQEKISFRDQEVVEEVYNYVDKDGNQIKDHNDIMTMDYIQSNENESNRKTDCPVYSSLNCCNNTSAYIENSNNICSMVCNNKDENTNIIEKSKRENLPYDVDLNMLPPLLEPFGPQIKTEENKIFENVFVPKVEKVVEVQKKIDIPINLPVPYIVPKPKIIDVDIPVFKFNDKYVPVPVRQKIIPKVTWSDKVYKVDCIIEKPYLVYHDIIKFVPTDTKINVREYPKGINKINPEELYEADNLALWMRVNADLKEEKDNLKKSAQPDIILDHICECSDCETCEHISNSELNISHDLSNIKSSPNNFSDTIPLHQDHPLEMVHLQNKWMKQDTTKMPELYNEQFMNAHRNAFFNLTSKIPREAKVEMKTISQLKTNT</sequence>
<reference evidence="3" key="4">
    <citation type="submission" date="2019-05" db="EMBL/GenBank/DDBJ databases">
        <authorList>
            <consortium name="Pathogen Informatics"/>
        </authorList>
    </citation>
    <scope>NUCLEOTIDE SEQUENCE</scope>
    <source>
        <strain evidence="3">17X</strain>
    </source>
</reference>
<organism evidence="3 4">
    <name type="scientific">Plasmodium yoelii</name>
    <dbReference type="NCBI Taxonomy" id="5861"/>
    <lineage>
        <taxon>Eukaryota</taxon>
        <taxon>Sar</taxon>
        <taxon>Alveolata</taxon>
        <taxon>Apicomplexa</taxon>
        <taxon>Aconoidasida</taxon>
        <taxon>Haemosporida</taxon>
        <taxon>Plasmodiidae</taxon>
        <taxon>Plasmodium</taxon>
        <taxon>Plasmodium (Vinckeia)</taxon>
    </lineage>
</organism>
<reference evidence="4 5" key="1">
    <citation type="journal article" date="2014" name="BMC Biol.">
        <title>A comprehensive evaluation of rodent malaria parasite genomes and gene expression.</title>
        <authorList>
            <person name="Otto T.D."/>
            <person name="Bohme U."/>
            <person name="Jackson A.P."/>
            <person name="Hunt M."/>
            <person name="Franke-Fayard B."/>
            <person name="Hoeijmakers W.A."/>
            <person name="Religa A.A."/>
            <person name="Robertson L."/>
            <person name="Sanders M."/>
            <person name="Ogun S.A."/>
            <person name="Cunningham D."/>
            <person name="Erhart A."/>
            <person name="Billker O."/>
            <person name="Khan S.M."/>
            <person name="Stunnenberg H.G."/>
            <person name="Langhorne J."/>
            <person name="Holder A.A."/>
            <person name="Waters A.P."/>
            <person name="Newbold C.I."/>
            <person name="Pain A."/>
            <person name="Berriman M."/>
            <person name="Janse C.J."/>
        </authorList>
    </citation>
    <scope>NUCLEOTIDE SEQUENCE [LARGE SCALE GENOMIC DNA]</scope>
    <source>
        <strain evidence="3 4">17X</strain>
        <strain evidence="2 5">YM</strain>
    </source>
</reference>
<dbReference type="AlphaFoldDB" id="A0A078K477"/>
<evidence type="ECO:0000313" key="2">
    <source>
        <dbReference type="EMBL" id="CDU17860.1"/>
    </source>
</evidence>
<proteinExistence type="predicted"/>
<evidence type="ECO:0000313" key="5">
    <source>
        <dbReference type="Proteomes" id="UP000072904"/>
    </source>
</evidence>
<reference evidence="2" key="3">
    <citation type="submission" date="2014-05" db="EMBL/GenBank/DDBJ databases">
        <authorList>
            <person name="Aslett A.Martin."/>
            <person name="De Silva Nishadi"/>
        </authorList>
    </citation>
    <scope>NUCLEOTIDE SEQUENCE</scope>
    <source>
        <strain evidence="2">YM</strain>
    </source>
</reference>
<dbReference type="VEuPathDB" id="PlasmoDB:Py17XNL_000900111"/>
<evidence type="ECO:0000313" key="4">
    <source>
        <dbReference type="Proteomes" id="UP000072874"/>
    </source>
</evidence>
<dbReference type="VEuPathDB" id="PlasmoDB:PY17X_0908500"/>
<gene>
    <name evidence="3" type="ORF">PY17X_0908500</name>
    <name evidence="2" type="ORF">PYYM_0908000</name>
</gene>
<dbReference type="KEGG" id="pyo:PY17X_0908500"/>
<reference evidence="3" key="2">
    <citation type="submission" date="2014-05" db="EMBL/GenBank/DDBJ databases">
        <authorList>
            <person name="Aslett M.A."/>
            <person name="De Silva N."/>
        </authorList>
    </citation>
    <scope>NUCLEOTIDE SEQUENCE</scope>
    <source>
        <strain evidence="3">17X</strain>
    </source>
</reference>
<accession>A0A078K477</accession>
<name>A0A078K477_PLAYE</name>
<dbReference type="OrthoDB" id="390870at2759"/>
<dbReference type="VEuPathDB" id="PlasmoDB:PY03535"/>
<dbReference type="EMBL" id="LK934637">
    <property type="protein sequence ID" value="CDU17860.1"/>
    <property type="molecule type" value="Genomic_DNA"/>
</dbReference>
<dbReference type="EMBL" id="LM993663">
    <property type="protein sequence ID" value="VTZ78277.1"/>
    <property type="molecule type" value="Genomic_DNA"/>
</dbReference>
<dbReference type="Proteomes" id="UP000072874">
    <property type="component" value="Chromosome 9"/>
</dbReference>
<protein>
    <submittedName>
        <fullName evidence="2 3">Inner membrane complex protein 1b</fullName>
    </submittedName>
</protein>
<evidence type="ECO:0000313" key="3">
    <source>
        <dbReference type="EMBL" id="VTZ78277.1"/>
    </source>
</evidence>
<evidence type="ECO:0000256" key="1">
    <source>
        <dbReference type="SAM" id="MobiDB-lite"/>
    </source>
</evidence>
<dbReference type="GeneID" id="3431697"/>
<dbReference type="OMA" id="HPLEMVH"/>
<dbReference type="RefSeq" id="XP_723692.1">
    <property type="nucleotide sequence ID" value="XM_718599.1"/>
</dbReference>
<dbReference type="VEuPathDB" id="PlasmoDB:PYYM_0908000"/>